<feature type="domain" description="HECT" evidence="6">
    <location>
        <begin position="1"/>
        <end position="142"/>
    </location>
</feature>
<dbReference type="Pfam" id="PF00632">
    <property type="entry name" value="HECT"/>
    <property type="match status" value="1"/>
</dbReference>
<dbReference type="EMBL" id="VZSG01000266">
    <property type="protein sequence ID" value="NWX87102.1"/>
    <property type="molecule type" value="Genomic_DNA"/>
</dbReference>
<dbReference type="InterPro" id="IPR044611">
    <property type="entry name" value="E3A/B/C-like"/>
</dbReference>
<name>A0A7K6ZSW3_9AVES</name>
<gene>
    <name evidence="7" type="primary">Herc4</name>
    <name evidence="7" type="ORF">NOTPEN_R09299</name>
</gene>
<protein>
    <recommendedName>
        <fullName evidence="2">HECT-type E3 ubiquitin transferase</fullName>
        <ecNumber evidence="2">2.3.2.26</ecNumber>
    </recommendedName>
</protein>
<evidence type="ECO:0000259" key="6">
    <source>
        <dbReference type="PROSITE" id="PS50237"/>
    </source>
</evidence>
<dbReference type="Gene3D" id="3.30.2160.10">
    <property type="entry name" value="Hect, E3 ligase catalytic domain"/>
    <property type="match status" value="1"/>
</dbReference>
<dbReference type="EC" id="2.3.2.26" evidence="2"/>
<dbReference type="InterPro" id="IPR000569">
    <property type="entry name" value="HECT_dom"/>
</dbReference>
<keyword evidence="7" id="KW-0436">Ligase</keyword>
<evidence type="ECO:0000256" key="3">
    <source>
        <dbReference type="ARBA" id="ARBA00022679"/>
    </source>
</evidence>
<feature type="non-terminal residue" evidence="7">
    <location>
        <position position="142"/>
    </location>
</feature>
<proteinExistence type="predicted"/>
<dbReference type="PANTHER" id="PTHR45700">
    <property type="entry name" value="UBIQUITIN-PROTEIN LIGASE E3C"/>
    <property type="match status" value="1"/>
</dbReference>
<comment type="catalytic activity">
    <reaction evidence="1">
        <text>S-ubiquitinyl-[E2 ubiquitin-conjugating enzyme]-L-cysteine + [acceptor protein]-L-lysine = [E2 ubiquitin-conjugating enzyme]-L-cysteine + N(6)-ubiquitinyl-[acceptor protein]-L-lysine.</text>
        <dbReference type="EC" id="2.3.2.26"/>
    </reaction>
</comment>
<dbReference type="GO" id="GO:0000209">
    <property type="term" value="P:protein polyubiquitination"/>
    <property type="evidence" value="ECO:0007669"/>
    <property type="project" value="InterPro"/>
</dbReference>
<dbReference type="AlphaFoldDB" id="A0A7K6ZSW3"/>
<comment type="caution">
    <text evidence="7">The sequence shown here is derived from an EMBL/GenBank/DDBJ whole genome shotgun (WGS) entry which is preliminary data.</text>
</comment>
<dbReference type="GO" id="GO:0061630">
    <property type="term" value="F:ubiquitin protein ligase activity"/>
    <property type="evidence" value="ECO:0007669"/>
    <property type="project" value="UniProtKB-EC"/>
</dbReference>
<dbReference type="PROSITE" id="PS50237">
    <property type="entry name" value="HECT"/>
    <property type="match status" value="1"/>
</dbReference>
<dbReference type="InterPro" id="IPR035983">
    <property type="entry name" value="Hect_E3_ubiquitin_ligase"/>
</dbReference>
<reference evidence="7 8" key="1">
    <citation type="submission" date="2019-09" db="EMBL/GenBank/DDBJ databases">
        <title>Bird 10,000 Genomes (B10K) Project - Family phase.</title>
        <authorList>
            <person name="Zhang G."/>
        </authorList>
    </citation>
    <scope>NUCLEOTIDE SEQUENCE [LARGE SCALE GENOMIC DNA]</scope>
    <source>
        <strain evidence="7">B10K-MSB-04</strain>
    </source>
</reference>
<keyword evidence="3" id="KW-0808">Transferase</keyword>
<evidence type="ECO:0000256" key="1">
    <source>
        <dbReference type="ARBA" id="ARBA00000885"/>
    </source>
</evidence>
<keyword evidence="8" id="KW-1185">Reference proteome</keyword>
<evidence type="ECO:0000256" key="5">
    <source>
        <dbReference type="PROSITE-ProRule" id="PRU00104"/>
    </source>
</evidence>
<dbReference type="Gene3D" id="3.30.2410.10">
    <property type="entry name" value="Hect, E3 ligase catalytic domain"/>
    <property type="match status" value="1"/>
</dbReference>
<evidence type="ECO:0000256" key="2">
    <source>
        <dbReference type="ARBA" id="ARBA00012485"/>
    </source>
</evidence>
<dbReference type="GO" id="GO:0016874">
    <property type="term" value="F:ligase activity"/>
    <property type="evidence" value="ECO:0007669"/>
    <property type="project" value="UniProtKB-KW"/>
</dbReference>
<feature type="non-terminal residue" evidence="7">
    <location>
        <position position="1"/>
    </location>
</feature>
<keyword evidence="4 5" id="KW-0833">Ubl conjugation pathway</keyword>
<dbReference type="Gene3D" id="3.90.1750.10">
    <property type="entry name" value="Hect, E3 ligase catalytic domains"/>
    <property type="match status" value="1"/>
</dbReference>
<accession>A0A7K6ZSW3</accession>
<dbReference type="SUPFAM" id="SSF56204">
    <property type="entry name" value="Hect, E3 ligase catalytic domain"/>
    <property type="match status" value="1"/>
</dbReference>
<sequence>RKEYVDLYVNYMLNKSVQKPFEDFKRGFSRGCPTKTWKIFLPEEIQTVLEGHVNYDWHHLEKNVQYINYQKSDRTIKNFWNVFHRLPEEKKKMFLAFLSGSDRIPATGMPYFVFYIADPNKEDPDAWYPFSNTCSLVLSLPR</sequence>
<evidence type="ECO:0000256" key="4">
    <source>
        <dbReference type="ARBA" id="ARBA00022786"/>
    </source>
</evidence>
<evidence type="ECO:0000313" key="8">
    <source>
        <dbReference type="Proteomes" id="UP000538817"/>
    </source>
</evidence>
<organism evidence="7 8">
    <name type="scientific">Nothoprocta pentlandii</name>
    <dbReference type="NCBI Taxonomy" id="2585814"/>
    <lineage>
        <taxon>Eukaryota</taxon>
        <taxon>Metazoa</taxon>
        <taxon>Chordata</taxon>
        <taxon>Craniata</taxon>
        <taxon>Vertebrata</taxon>
        <taxon>Euteleostomi</taxon>
        <taxon>Archelosauria</taxon>
        <taxon>Archosauria</taxon>
        <taxon>Dinosauria</taxon>
        <taxon>Saurischia</taxon>
        <taxon>Theropoda</taxon>
        <taxon>Coelurosauria</taxon>
        <taxon>Aves</taxon>
        <taxon>Palaeognathae</taxon>
        <taxon>Tinamiformes</taxon>
        <taxon>Tinamidae</taxon>
        <taxon>Nothoprocta</taxon>
    </lineage>
</organism>
<feature type="active site" description="Glycyl thioester intermediate" evidence="5">
    <location>
        <position position="134"/>
    </location>
</feature>
<evidence type="ECO:0000313" key="7">
    <source>
        <dbReference type="EMBL" id="NWX87102.1"/>
    </source>
</evidence>
<dbReference type="PANTHER" id="PTHR45700:SF8">
    <property type="entry name" value="HECT-TYPE E3 UBIQUITIN TRANSFERASE"/>
    <property type="match status" value="1"/>
</dbReference>
<dbReference type="Proteomes" id="UP000538817">
    <property type="component" value="Unassembled WGS sequence"/>
</dbReference>